<evidence type="ECO:0000256" key="4">
    <source>
        <dbReference type="HAMAP-Rule" id="MF_00171"/>
    </source>
</evidence>
<reference evidence="9" key="2">
    <citation type="journal article" date="2021" name="PeerJ">
        <title>Extensive microbial diversity within the chicken gut microbiome revealed by metagenomics and culture.</title>
        <authorList>
            <person name="Gilroy R."/>
            <person name="Ravi A."/>
            <person name="Getino M."/>
            <person name="Pursley I."/>
            <person name="Horton D.L."/>
            <person name="Alikhan N.F."/>
            <person name="Baker D."/>
            <person name="Gharbi K."/>
            <person name="Hall N."/>
            <person name="Watson M."/>
            <person name="Adriaenssens E.M."/>
            <person name="Foster-Nyarko E."/>
            <person name="Jarju S."/>
            <person name="Secka A."/>
            <person name="Antonio M."/>
            <person name="Oren A."/>
            <person name="Chaudhuri R.R."/>
            <person name="La Ragione R."/>
            <person name="Hildebrand F."/>
            <person name="Pallen M.J."/>
        </authorList>
    </citation>
    <scope>NUCLEOTIDE SEQUENCE</scope>
    <source>
        <strain evidence="9">ChiBcec16-1751</strain>
    </source>
</reference>
<evidence type="ECO:0000256" key="3">
    <source>
        <dbReference type="ARBA" id="ARBA00023235"/>
    </source>
</evidence>
<dbReference type="EMBL" id="DVJJ01000017">
    <property type="protein sequence ID" value="HIS63874.1"/>
    <property type="molecule type" value="Genomic_DNA"/>
</dbReference>
<dbReference type="SUPFAM" id="SSF55120">
    <property type="entry name" value="Pseudouridine synthase"/>
    <property type="match status" value="1"/>
</dbReference>
<feature type="domain" description="Pseudouridine synthase I TruA alpha/beta" evidence="8">
    <location>
        <begin position="144"/>
        <end position="246"/>
    </location>
</feature>
<evidence type="ECO:0000256" key="7">
    <source>
        <dbReference type="RuleBase" id="RU003792"/>
    </source>
</evidence>
<evidence type="ECO:0000256" key="5">
    <source>
        <dbReference type="PIRSR" id="PIRSR001430-1"/>
    </source>
</evidence>
<comment type="catalytic activity">
    <reaction evidence="4 7">
        <text>uridine(38/39/40) in tRNA = pseudouridine(38/39/40) in tRNA</text>
        <dbReference type="Rhea" id="RHEA:22376"/>
        <dbReference type="Rhea" id="RHEA-COMP:10085"/>
        <dbReference type="Rhea" id="RHEA-COMP:10087"/>
        <dbReference type="ChEBI" id="CHEBI:65314"/>
        <dbReference type="ChEBI" id="CHEBI:65315"/>
        <dbReference type="EC" id="5.4.99.12"/>
    </reaction>
</comment>
<dbReference type="Proteomes" id="UP000886741">
    <property type="component" value="Unassembled WGS sequence"/>
</dbReference>
<dbReference type="GO" id="GO:0160147">
    <property type="term" value="F:tRNA pseudouridine(38-40) synthase activity"/>
    <property type="evidence" value="ECO:0007669"/>
    <property type="project" value="UniProtKB-EC"/>
</dbReference>
<dbReference type="InterPro" id="IPR020094">
    <property type="entry name" value="TruA/RsuA/RluB/E/F_N"/>
</dbReference>
<feature type="binding site" evidence="4 6">
    <location>
        <position position="111"/>
    </location>
    <ligand>
        <name>substrate</name>
    </ligand>
</feature>
<dbReference type="InterPro" id="IPR020103">
    <property type="entry name" value="PsdUridine_synth_cat_dom_sf"/>
</dbReference>
<dbReference type="CDD" id="cd02570">
    <property type="entry name" value="PseudoU_synth_EcTruA"/>
    <property type="match status" value="1"/>
</dbReference>
<keyword evidence="3 4" id="KW-0413">Isomerase</keyword>
<dbReference type="InterPro" id="IPR020095">
    <property type="entry name" value="PsdUridine_synth_TruA_C"/>
</dbReference>
<evidence type="ECO:0000259" key="8">
    <source>
        <dbReference type="Pfam" id="PF01416"/>
    </source>
</evidence>
<dbReference type="EC" id="5.4.99.12" evidence="4"/>
<gene>
    <name evidence="4 9" type="primary">truA</name>
    <name evidence="9" type="ORF">IAA83_00710</name>
</gene>
<dbReference type="Gene3D" id="3.30.70.660">
    <property type="entry name" value="Pseudouridine synthase I, catalytic domain, C-terminal subdomain"/>
    <property type="match status" value="1"/>
</dbReference>
<dbReference type="PANTHER" id="PTHR11142:SF0">
    <property type="entry name" value="TRNA PSEUDOURIDINE SYNTHASE-LIKE 1"/>
    <property type="match status" value="1"/>
</dbReference>
<comment type="similarity">
    <text evidence="1 4 7">Belongs to the tRNA pseudouridine synthase TruA family.</text>
</comment>
<evidence type="ECO:0000256" key="1">
    <source>
        <dbReference type="ARBA" id="ARBA00009375"/>
    </source>
</evidence>
<evidence type="ECO:0000313" key="10">
    <source>
        <dbReference type="Proteomes" id="UP000886741"/>
    </source>
</evidence>
<evidence type="ECO:0000256" key="2">
    <source>
        <dbReference type="ARBA" id="ARBA00022694"/>
    </source>
</evidence>
<dbReference type="GO" id="GO:0003723">
    <property type="term" value="F:RNA binding"/>
    <property type="evidence" value="ECO:0007669"/>
    <property type="project" value="InterPro"/>
</dbReference>
<dbReference type="InterPro" id="IPR001406">
    <property type="entry name" value="PsdUridine_synth_TruA"/>
</dbReference>
<organism evidence="9 10">
    <name type="scientific">Candidatus Avoscillospira avistercoris</name>
    <dbReference type="NCBI Taxonomy" id="2840707"/>
    <lineage>
        <taxon>Bacteria</taxon>
        <taxon>Bacillati</taxon>
        <taxon>Bacillota</taxon>
        <taxon>Clostridia</taxon>
        <taxon>Eubacteriales</taxon>
        <taxon>Oscillospiraceae</taxon>
        <taxon>Oscillospiraceae incertae sedis</taxon>
        <taxon>Candidatus Avoscillospira</taxon>
    </lineage>
</organism>
<dbReference type="NCBIfam" id="TIGR00071">
    <property type="entry name" value="hisT_truA"/>
    <property type="match status" value="1"/>
</dbReference>
<name>A0A9D1F7U1_9FIRM</name>
<evidence type="ECO:0000256" key="6">
    <source>
        <dbReference type="PIRSR" id="PIRSR001430-2"/>
    </source>
</evidence>
<reference evidence="9" key="1">
    <citation type="submission" date="2020-10" db="EMBL/GenBank/DDBJ databases">
        <authorList>
            <person name="Gilroy R."/>
        </authorList>
    </citation>
    <scope>NUCLEOTIDE SEQUENCE</scope>
    <source>
        <strain evidence="9">ChiBcec16-1751</strain>
    </source>
</reference>
<feature type="active site" description="Nucleophile" evidence="4 5">
    <location>
        <position position="53"/>
    </location>
</feature>
<dbReference type="AlphaFoldDB" id="A0A9D1F7U1"/>
<dbReference type="GO" id="GO:0031119">
    <property type="term" value="P:tRNA pseudouridine synthesis"/>
    <property type="evidence" value="ECO:0007669"/>
    <property type="project" value="UniProtKB-UniRule"/>
</dbReference>
<dbReference type="Gene3D" id="3.30.70.580">
    <property type="entry name" value="Pseudouridine synthase I, catalytic domain, N-terminal subdomain"/>
    <property type="match status" value="1"/>
</dbReference>
<dbReference type="PIRSF" id="PIRSF001430">
    <property type="entry name" value="tRNA_psdUrid_synth"/>
    <property type="match status" value="1"/>
</dbReference>
<keyword evidence="2 4" id="KW-0819">tRNA processing</keyword>
<dbReference type="Pfam" id="PF01416">
    <property type="entry name" value="PseudoU_synth_1"/>
    <property type="match status" value="2"/>
</dbReference>
<accession>A0A9D1F7U1</accession>
<dbReference type="FunFam" id="3.30.70.580:FF:000001">
    <property type="entry name" value="tRNA pseudouridine synthase A"/>
    <property type="match status" value="1"/>
</dbReference>
<comment type="subunit">
    <text evidence="4">Homodimer.</text>
</comment>
<feature type="domain" description="Pseudouridine synthase I TruA alpha/beta" evidence="8">
    <location>
        <begin position="9"/>
        <end position="103"/>
    </location>
</feature>
<dbReference type="HAMAP" id="MF_00171">
    <property type="entry name" value="TruA"/>
    <property type="match status" value="1"/>
</dbReference>
<evidence type="ECO:0000313" key="9">
    <source>
        <dbReference type="EMBL" id="HIS63874.1"/>
    </source>
</evidence>
<proteinExistence type="inferred from homology"/>
<protein>
    <recommendedName>
        <fullName evidence="4">tRNA pseudouridine synthase A</fullName>
        <ecNumber evidence="4">5.4.99.12</ecNumber>
    </recommendedName>
    <alternativeName>
        <fullName evidence="4">tRNA pseudouridine(38-40) synthase</fullName>
    </alternativeName>
    <alternativeName>
        <fullName evidence="4">tRNA pseudouridylate synthase I</fullName>
    </alternativeName>
    <alternativeName>
        <fullName evidence="4">tRNA-uridine isomerase I</fullName>
    </alternativeName>
</protein>
<sequence length="246" mass="27526">MRNFKMLLAYDGTRYRGWQRLGNSPDTIQGKLEQALSRILEQPIAIHGSGRTDAGAHAAGQVASFHADTTRSCRELTALLRQYLPEDLGVLEITEVPPRFHARLTATGKTYVYRVWNSRVPNVFERRYVYQLGETLDVAAMKQAAADFLGTHDFIAFCSNKQFKKSSVRTITALTIETLGPEVRFTVTGDGFLYNMVRIMVGTLLEIGLHRRPVDDIPAILASRSRERAGETAPACGLCLKEVYYP</sequence>
<dbReference type="InterPro" id="IPR020097">
    <property type="entry name" value="PsdUridine_synth_TruA_a/b_dom"/>
</dbReference>
<dbReference type="PANTHER" id="PTHR11142">
    <property type="entry name" value="PSEUDOURIDYLATE SYNTHASE"/>
    <property type="match status" value="1"/>
</dbReference>
<comment type="function">
    <text evidence="4">Formation of pseudouridine at positions 38, 39 and 40 in the anticodon stem and loop of transfer RNAs.</text>
</comment>
<comment type="caution">
    <text evidence="9">The sequence shown here is derived from an EMBL/GenBank/DDBJ whole genome shotgun (WGS) entry which is preliminary data.</text>
</comment>
<comment type="caution">
    <text evidence="4">Lacks conserved residue(s) required for the propagation of feature annotation.</text>
</comment>